<dbReference type="Proteomes" id="UP001278766">
    <property type="component" value="Unassembled WGS sequence"/>
</dbReference>
<dbReference type="CDD" id="cd22849">
    <property type="entry name" value="NuzM"/>
    <property type="match status" value="1"/>
</dbReference>
<reference evidence="2" key="2">
    <citation type="submission" date="2023-06" db="EMBL/GenBank/DDBJ databases">
        <authorList>
            <consortium name="Lawrence Berkeley National Laboratory"/>
            <person name="Haridas S."/>
            <person name="Hensen N."/>
            <person name="Bonometti L."/>
            <person name="Westerberg I."/>
            <person name="Brannstrom I.O."/>
            <person name="Guillou S."/>
            <person name="Cros-Aarteil S."/>
            <person name="Calhoun S."/>
            <person name="Kuo A."/>
            <person name="Mondo S."/>
            <person name="Pangilinan J."/>
            <person name="Riley R."/>
            <person name="Labutti K."/>
            <person name="Andreopoulos B."/>
            <person name="Lipzen A."/>
            <person name="Chen C."/>
            <person name="Yanf M."/>
            <person name="Daum C."/>
            <person name="Ng V."/>
            <person name="Clum A."/>
            <person name="Steindorff A."/>
            <person name="Ohm R."/>
            <person name="Martin F."/>
            <person name="Silar P."/>
            <person name="Natvig D."/>
            <person name="Lalanne C."/>
            <person name="Gautier V."/>
            <person name="Ament-Velasquez S.L."/>
            <person name="Kruys A."/>
            <person name="Hutchinson M.I."/>
            <person name="Powell A.J."/>
            <person name="Barry K."/>
            <person name="Miller A.N."/>
            <person name="Grigoriev I.V."/>
            <person name="Debuchy R."/>
            <person name="Gladieux P."/>
            <person name="Thoren M.H."/>
            <person name="Johannesson H."/>
        </authorList>
    </citation>
    <scope>NUCLEOTIDE SEQUENCE</scope>
    <source>
        <strain evidence="2">CBS 168.71</strain>
    </source>
</reference>
<organism evidence="2 3">
    <name type="scientific">Chaetomium fimeti</name>
    <dbReference type="NCBI Taxonomy" id="1854472"/>
    <lineage>
        <taxon>Eukaryota</taxon>
        <taxon>Fungi</taxon>
        <taxon>Dikarya</taxon>
        <taxon>Ascomycota</taxon>
        <taxon>Pezizomycotina</taxon>
        <taxon>Sordariomycetes</taxon>
        <taxon>Sordariomycetidae</taxon>
        <taxon>Sordariales</taxon>
        <taxon>Chaetomiaceae</taxon>
        <taxon>Chaetomium</taxon>
    </lineage>
</organism>
<keyword evidence="3" id="KW-1185">Reference proteome</keyword>
<proteinExistence type="predicted"/>
<evidence type="ECO:0000256" key="1">
    <source>
        <dbReference type="SAM" id="MobiDB-lite"/>
    </source>
</evidence>
<sequence length="193" mass="20394">MASKAAAKVAGETAVSITKKYTVQSTGIWERIRRATAIDPNRSNGVPLNPYNRFPAPGSNDPKQYDDPVTLPAGDIADNPYWKRDARRAYPRPSVVGQAQQVALLTVGSAAAPRVDLVGEAGDKALVAAEASGKETGVAGYLESSGVEAAKRVLELTGGLPPLPSGQSLASGEWDVHKFNLETEQSYPDTSFV</sequence>
<feature type="region of interest" description="Disordered" evidence="1">
    <location>
        <begin position="40"/>
        <end position="64"/>
    </location>
</feature>
<dbReference type="GeneID" id="87839160"/>
<evidence type="ECO:0000313" key="2">
    <source>
        <dbReference type="EMBL" id="KAK3296750.1"/>
    </source>
</evidence>
<reference evidence="2" key="1">
    <citation type="journal article" date="2023" name="Mol. Phylogenet. Evol.">
        <title>Genome-scale phylogeny and comparative genomics of the fungal order Sordariales.</title>
        <authorList>
            <person name="Hensen N."/>
            <person name="Bonometti L."/>
            <person name="Westerberg I."/>
            <person name="Brannstrom I.O."/>
            <person name="Guillou S."/>
            <person name="Cros-Aarteil S."/>
            <person name="Calhoun S."/>
            <person name="Haridas S."/>
            <person name="Kuo A."/>
            <person name="Mondo S."/>
            <person name="Pangilinan J."/>
            <person name="Riley R."/>
            <person name="LaButti K."/>
            <person name="Andreopoulos B."/>
            <person name="Lipzen A."/>
            <person name="Chen C."/>
            <person name="Yan M."/>
            <person name="Daum C."/>
            <person name="Ng V."/>
            <person name="Clum A."/>
            <person name="Steindorff A."/>
            <person name="Ohm R.A."/>
            <person name="Martin F."/>
            <person name="Silar P."/>
            <person name="Natvig D.O."/>
            <person name="Lalanne C."/>
            <person name="Gautier V."/>
            <person name="Ament-Velasquez S.L."/>
            <person name="Kruys A."/>
            <person name="Hutchinson M.I."/>
            <person name="Powell A.J."/>
            <person name="Barry K."/>
            <person name="Miller A.N."/>
            <person name="Grigoriev I.V."/>
            <person name="Debuchy R."/>
            <person name="Gladieux P."/>
            <person name="Hiltunen Thoren M."/>
            <person name="Johannesson H."/>
        </authorList>
    </citation>
    <scope>NUCLEOTIDE SEQUENCE</scope>
    <source>
        <strain evidence="2">CBS 168.71</strain>
    </source>
</reference>
<dbReference type="RefSeq" id="XP_062660264.1">
    <property type="nucleotide sequence ID" value="XM_062802212.1"/>
</dbReference>
<gene>
    <name evidence="2" type="ORF">B0H64DRAFT_372188</name>
</gene>
<accession>A0AAE0LTI6</accession>
<name>A0AAE0LTI6_9PEZI</name>
<comment type="caution">
    <text evidence="2">The sequence shown here is derived from an EMBL/GenBank/DDBJ whole genome shotgun (WGS) entry which is preliminary data.</text>
</comment>
<dbReference type="PIRSF" id="PIRSF022976">
    <property type="entry name" value="NADH_Oxi_21kDa"/>
    <property type="match status" value="1"/>
</dbReference>
<dbReference type="EMBL" id="JAUEPN010000003">
    <property type="protein sequence ID" value="KAK3296750.1"/>
    <property type="molecule type" value="Genomic_DNA"/>
</dbReference>
<evidence type="ECO:0000313" key="3">
    <source>
        <dbReference type="Proteomes" id="UP001278766"/>
    </source>
</evidence>
<dbReference type="PANTHER" id="PTHR37325">
    <property type="entry name" value="OXIDOREDUCTASE 21 KDA SUBUNIT, PUTATIVE (AFU_ORTHOLOGUE AFUA_4G05910)-RELATED"/>
    <property type="match status" value="1"/>
</dbReference>
<dbReference type="PANTHER" id="PTHR37325:SF1">
    <property type="entry name" value="OXIDOREDUCTASE 21 KDA SUBUNIT, PUTATIVE (AFU_ORTHOLOGUE AFUA_4G05910)-RELATED"/>
    <property type="match status" value="1"/>
</dbReference>
<dbReference type="InterPro" id="IPR016813">
    <property type="entry name" value="NADH_Ub_cplx-1_21kDa"/>
</dbReference>
<protein>
    <submittedName>
        <fullName evidence="2">NADH-ubiquinone oxidoreductase</fullName>
    </submittedName>
</protein>
<dbReference type="AlphaFoldDB" id="A0AAE0LTI6"/>